<dbReference type="InterPro" id="IPR002711">
    <property type="entry name" value="HNH"/>
</dbReference>
<dbReference type="Proteomes" id="UP001501266">
    <property type="component" value="Unassembled WGS sequence"/>
</dbReference>
<evidence type="ECO:0000313" key="5">
    <source>
        <dbReference type="Proteomes" id="UP001501266"/>
    </source>
</evidence>
<keyword evidence="2" id="KW-0812">Transmembrane</keyword>
<dbReference type="CDD" id="cd00085">
    <property type="entry name" value="HNHc"/>
    <property type="match status" value="1"/>
</dbReference>
<accession>A0ABP4JKT8</accession>
<keyword evidence="2" id="KW-1133">Transmembrane helix</keyword>
<dbReference type="Pfam" id="PF01844">
    <property type="entry name" value="HNH"/>
    <property type="match status" value="1"/>
</dbReference>
<gene>
    <name evidence="4" type="ORF">GCM10009640_20510</name>
</gene>
<dbReference type="SMART" id="SM00507">
    <property type="entry name" value="HNHc"/>
    <property type="match status" value="1"/>
</dbReference>
<reference evidence="5" key="1">
    <citation type="journal article" date="2019" name="Int. J. Syst. Evol. Microbiol.">
        <title>The Global Catalogue of Microorganisms (GCM) 10K type strain sequencing project: providing services to taxonomists for standard genome sequencing and annotation.</title>
        <authorList>
            <consortium name="The Broad Institute Genomics Platform"/>
            <consortium name="The Broad Institute Genome Sequencing Center for Infectious Disease"/>
            <person name="Wu L."/>
            <person name="Ma J."/>
        </authorList>
    </citation>
    <scope>NUCLEOTIDE SEQUENCE [LARGE SCALE GENOMIC DNA]</scope>
    <source>
        <strain evidence="5">JCM 12398</strain>
    </source>
</reference>
<dbReference type="EMBL" id="BAAAKK010000005">
    <property type="protein sequence ID" value="GAA1424386.1"/>
    <property type="molecule type" value="Genomic_DNA"/>
</dbReference>
<evidence type="ECO:0000259" key="3">
    <source>
        <dbReference type="SMART" id="SM00507"/>
    </source>
</evidence>
<sequence length="187" mass="20875">MDVWVLVYGPMFAAVAPYVPWVAAVIVALAVIRCPLFTRHPVLPRRDPWRTFKYAPRAAVMERAAGRCEAAAFYVAGRCSARATEVDHIFPWSRGGPTVESNGQALCRPHNRSKGRKVPAWWYLLLLERRRRTYFPAGVDVRVLARMSVEDRAARSQPRLPEPRRRAPFSPVAPRTTADGGAPVAGS</sequence>
<feature type="transmembrane region" description="Helical" evidence="2">
    <location>
        <begin position="12"/>
        <end position="36"/>
    </location>
</feature>
<keyword evidence="5" id="KW-1185">Reference proteome</keyword>
<feature type="region of interest" description="Disordered" evidence="1">
    <location>
        <begin position="152"/>
        <end position="187"/>
    </location>
</feature>
<name>A0ABP4JKT8_9MICO</name>
<protein>
    <recommendedName>
        <fullName evidence="3">HNH nuclease domain-containing protein</fullName>
    </recommendedName>
</protein>
<evidence type="ECO:0000256" key="1">
    <source>
        <dbReference type="SAM" id="MobiDB-lite"/>
    </source>
</evidence>
<evidence type="ECO:0000313" key="4">
    <source>
        <dbReference type="EMBL" id="GAA1424386.1"/>
    </source>
</evidence>
<dbReference type="InterPro" id="IPR003615">
    <property type="entry name" value="HNH_nuc"/>
</dbReference>
<evidence type="ECO:0000256" key="2">
    <source>
        <dbReference type="SAM" id="Phobius"/>
    </source>
</evidence>
<comment type="caution">
    <text evidence="4">The sequence shown here is derived from an EMBL/GenBank/DDBJ whole genome shotgun (WGS) entry which is preliminary data.</text>
</comment>
<feature type="domain" description="HNH nuclease" evidence="3">
    <location>
        <begin position="65"/>
        <end position="112"/>
    </location>
</feature>
<organism evidence="4 5">
    <name type="scientific">Agrococcus citreus</name>
    <dbReference type="NCBI Taxonomy" id="84643"/>
    <lineage>
        <taxon>Bacteria</taxon>
        <taxon>Bacillati</taxon>
        <taxon>Actinomycetota</taxon>
        <taxon>Actinomycetes</taxon>
        <taxon>Micrococcales</taxon>
        <taxon>Microbacteriaceae</taxon>
        <taxon>Agrococcus</taxon>
    </lineage>
</organism>
<dbReference type="RefSeq" id="WP_343920074.1">
    <property type="nucleotide sequence ID" value="NZ_BAAAKK010000005.1"/>
</dbReference>
<dbReference type="Gene3D" id="1.10.30.50">
    <property type="match status" value="1"/>
</dbReference>
<proteinExistence type="predicted"/>
<keyword evidence="2" id="KW-0472">Membrane</keyword>